<keyword evidence="1" id="KW-1133">Transmembrane helix</keyword>
<organism evidence="2 3">
    <name type="scientific">Candidatus Defluviibacterium haderslevense</name>
    <dbReference type="NCBI Taxonomy" id="2981993"/>
    <lineage>
        <taxon>Bacteria</taxon>
        <taxon>Pseudomonadati</taxon>
        <taxon>Bacteroidota</taxon>
        <taxon>Saprospiria</taxon>
        <taxon>Saprospirales</taxon>
        <taxon>Saprospiraceae</taxon>
        <taxon>Candidatus Defluviibacterium</taxon>
    </lineage>
</organism>
<evidence type="ECO:0000256" key="1">
    <source>
        <dbReference type="SAM" id="Phobius"/>
    </source>
</evidence>
<evidence type="ECO:0000313" key="2">
    <source>
        <dbReference type="EMBL" id="MBK9717229.1"/>
    </source>
</evidence>
<dbReference type="InterPro" id="IPR008620">
    <property type="entry name" value="FixH"/>
</dbReference>
<reference evidence="2 3" key="1">
    <citation type="submission" date="2020-10" db="EMBL/GenBank/DDBJ databases">
        <title>Connecting structure to function with the recovery of over 1000 high-quality activated sludge metagenome-assembled genomes encoding full-length rRNA genes using long-read sequencing.</title>
        <authorList>
            <person name="Singleton C.M."/>
            <person name="Petriglieri F."/>
            <person name="Kristensen J.M."/>
            <person name="Kirkegaard R.H."/>
            <person name="Michaelsen T.Y."/>
            <person name="Andersen M.H."/>
            <person name="Karst S.M."/>
            <person name="Dueholm M.S."/>
            <person name="Nielsen P.H."/>
            <person name="Albertsen M."/>
        </authorList>
    </citation>
    <scope>NUCLEOTIDE SEQUENCE [LARGE SCALE GENOMIC DNA]</scope>
    <source>
        <strain evidence="2">Ribe_18-Q3-R11-54_BAT3C.373</strain>
    </source>
</reference>
<evidence type="ECO:0000313" key="3">
    <source>
        <dbReference type="Proteomes" id="UP000808349"/>
    </source>
</evidence>
<keyword evidence="1" id="KW-0472">Membrane</keyword>
<dbReference type="Pfam" id="PF05751">
    <property type="entry name" value="FixH"/>
    <property type="match status" value="1"/>
</dbReference>
<gene>
    <name evidence="2" type="ORF">IPO85_06915</name>
</gene>
<name>A0A9D7S9J2_9BACT</name>
<accession>A0A9D7S9J2</accession>
<dbReference type="EMBL" id="JADKFW010000004">
    <property type="protein sequence ID" value="MBK9717229.1"/>
    <property type="molecule type" value="Genomic_DNA"/>
</dbReference>
<dbReference type="Proteomes" id="UP000808349">
    <property type="component" value="Unassembled WGS sequence"/>
</dbReference>
<keyword evidence="1" id="KW-0812">Transmembrane</keyword>
<comment type="caution">
    <text evidence="2">The sequence shown here is derived from an EMBL/GenBank/DDBJ whole genome shotgun (WGS) entry which is preliminary data.</text>
</comment>
<sequence length="145" mass="17118">MNWGYKILIVIIAFIVAMMSMVFVAFRQTNDMLDENYYEKEMNYQSLINAAQNLNVVTDSTLINQNDSFVIVNIPKILISNFEQGNISFLRIDDKRKDITIDFKPNEQGSLLIEKFKFIPGTYKARLKWRNLSKDYYREQNLIIE</sequence>
<proteinExistence type="predicted"/>
<feature type="transmembrane region" description="Helical" evidence="1">
    <location>
        <begin position="7"/>
        <end position="26"/>
    </location>
</feature>
<dbReference type="AlphaFoldDB" id="A0A9D7S9J2"/>
<protein>
    <submittedName>
        <fullName evidence="2">FixH family protein</fullName>
    </submittedName>
</protein>